<dbReference type="PANTHER" id="PTHR30432">
    <property type="entry name" value="TRANSCRIPTIONAL REGULATOR MODE"/>
    <property type="match status" value="1"/>
</dbReference>
<dbReference type="NCBIfam" id="TIGR00638">
    <property type="entry name" value="Mop"/>
    <property type="match status" value="2"/>
</dbReference>
<dbReference type="Gene3D" id="2.40.50.100">
    <property type="match status" value="2"/>
</dbReference>
<evidence type="ECO:0000256" key="1">
    <source>
        <dbReference type="ARBA" id="ARBA00008110"/>
    </source>
</evidence>
<dbReference type="GO" id="GO:0003700">
    <property type="term" value="F:DNA-binding transcription factor activity"/>
    <property type="evidence" value="ECO:0007669"/>
    <property type="project" value="InterPro"/>
</dbReference>
<dbReference type="SUPFAM" id="SSF50331">
    <property type="entry name" value="MOP-like"/>
    <property type="match status" value="2"/>
</dbReference>
<dbReference type="InterPro" id="IPR036390">
    <property type="entry name" value="WH_DNA-bd_sf"/>
</dbReference>
<evidence type="ECO:0000313" key="9">
    <source>
        <dbReference type="Proteomes" id="UP000028878"/>
    </source>
</evidence>
<feature type="domain" description="Mop" evidence="7">
    <location>
        <begin position="134"/>
        <end position="200"/>
    </location>
</feature>
<dbReference type="RefSeq" id="WP_035622486.1">
    <property type="nucleotide sequence ID" value="NZ_CCAE010000028.1"/>
</dbReference>
<organism evidence="8 9">
    <name type="scientific">Hydrogenophaga intermedia</name>
    <dbReference type="NCBI Taxonomy" id="65786"/>
    <lineage>
        <taxon>Bacteria</taxon>
        <taxon>Pseudomonadati</taxon>
        <taxon>Pseudomonadota</taxon>
        <taxon>Betaproteobacteria</taxon>
        <taxon>Burkholderiales</taxon>
        <taxon>Comamonadaceae</taxon>
        <taxon>Hydrogenophaga</taxon>
    </lineage>
</organism>
<keyword evidence="4" id="KW-0677">Repeat</keyword>
<dbReference type="GO" id="GO:0015689">
    <property type="term" value="P:molybdate ion transport"/>
    <property type="evidence" value="ECO:0007669"/>
    <property type="project" value="UniProtKB-UniRule"/>
</dbReference>
<gene>
    <name evidence="8" type="ORF">BN948_03148</name>
</gene>
<dbReference type="InterPro" id="IPR051815">
    <property type="entry name" value="Molybdate_resp_trans_reg"/>
</dbReference>
<feature type="domain" description="Mop" evidence="7">
    <location>
        <begin position="206"/>
        <end position="272"/>
    </location>
</feature>
<evidence type="ECO:0000256" key="2">
    <source>
        <dbReference type="ARBA" id="ARBA00022448"/>
    </source>
</evidence>
<proteinExistence type="inferred from homology"/>
<evidence type="ECO:0000256" key="6">
    <source>
        <dbReference type="PIRSR" id="PIRSR005763-1"/>
    </source>
</evidence>
<dbReference type="InterPro" id="IPR016462">
    <property type="entry name" value="ModE"/>
</dbReference>
<accession>A0A1L1PF75</accession>
<keyword evidence="2 5" id="KW-0813">Transport</keyword>
<dbReference type="InterPro" id="IPR000847">
    <property type="entry name" value="LysR_HTH_N"/>
</dbReference>
<dbReference type="Proteomes" id="UP000028878">
    <property type="component" value="Unassembled WGS sequence"/>
</dbReference>
<dbReference type="PANTHER" id="PTHR30432:SF1">
    <property type="entry name" value="DNA-BINDING TRANSCRIPTIONAL DUAL REGULATOR MODE"/>
    <property type="match status" value="1"/>
</dbReference>
<dbReference type="Pfam" id="PF03459">
    <property type="entry name" value="TOBE"/>
    <property type="match status" value="2"/>
</dbReference>
<dbReference type="GO" id="GO:0030151">
    <property type="term" value="F:molybdenum ion binding"/>
    <property type="evidence" value="ECO:0007669"/>
    <property type="project" value="UniProtKB-UniRule"/>
</dbReference>
<dbReference type="InterPro" id="IPR004606">
    <property type="entry name" value="Mop_domain"/>
</dbReference>
<dbReference type="SUPFAM" id="SSF46785">
    <property type="entry name" value="Winged helix' DNA-binding domain"/>
    <property type="match status" value="1"/>
</dbReference>
<evidence type="ECO:0000256" key="4">
    <source>
        <dbReference type="ARBA" id="ARBA00022737"/>
    </source>
</evidence>
<evidence type="ECO:0000256" key="5">
    <source>
        <dbReference type="PIRNR" id="PIRNR005763"/>
    </source>
</evidence>
<dbReference type="InterPro" id="IPR005116">
    <property type="entry name" value="Transp-assoc_OB_typ1"/>
</dbReference>
<feature type="region of interest" description="Required for dimer formation and molybdate binding" evidence="6">
    <location>
        <begin position="135"/>
        <end position="143"/>
    </location>
</feature>
<evidence type="ECO:0000256" key="3">
    <source>
        <dbReference type="ARBA" id="ARBA00022505"/>
    </source>
</evidence>
<evidence type="ECO:0000259" key="7">
    <source>
        <dbReference type="PROSITE" id="PS51866"/>
    </source>
</evidence>
<dbReference type="AlphaFoldDB" id="A0A1L1PF75"/>
<dbReference type="Pfam" id="PF00126">
    <property type="entry name" value="HTH_1"/>
    <property type="match status" value="1"/>
</dbReference>
<reference evidence="9" key="1">
    <citation type="submission" date="2014-11" db="EMBL/GenBank/DDBJ databases">
        <title>Draft genome sequence of Hydrogenophaga intermedia S1.</title>
        <authorList>
            <person name="Gan H.M."/>
            <person name="Chew T.H."/>
            <person name="Stolz A."/>
        </authorList>
    </citation>
    <scope>NUCLEOTIDE SEQUENCE [LARGE SCALE GENOMIC DNA]</scope>
    <source>
        <strain evidence="9">S1</strain>
    </source>
</reference>
<dbReference type="EMBL" id="CCAE010000028">
    <property type="protein sequence ID" value="CDN88712.1"/>
    <property type="molecule type" value="Genomic_DNA"/>
</dbReference>
<dbReference type="InterPro" id="IPR008995">
    <property type="entry name" value="Mo/tungstate-bd_C_term_dom"/>
</dbReference>
<dbReference type="PIRSF" id="PIRSF005763">
    <property type="entry name" value="Txn_reg_ModE"/>
    <property type="match status" value="1"/>
</dbReference>
<comment type="similarity">
    <text evidence="1 5">Belongs to the ModE family.</text>
</comment>
<name>A0A1L1PF75_HYDIT</name>
<dbReference type="Gene3D" id="1.10.10.10">
    <property type="entry name" value="Winged helix-like DNA-binding domain superfamily/Winged helix DNA-binding domain"/>
    <property type="match status" value="1"/>
</dbReference>
<dbReference type="InterPro" id="IPR036388">
    <property type="entry name" value="WH-like_DNA-bd_sf"/>
</dbReference>
<evidence type="ECO:0000313" key="8">
    <source>
        <dbReference type="EMBL" id="CDN88712.1"/>
    </source>
</evidence>
<sequence>MATNKRRSKNPLEVHGALWLSAGGASLAGHGRIELLRAVAEHGSITQAAKAFGMSYKAAWDAIDTMNQRANQPVVERSIGGKGGGATKITDFGQRLIARYEQVHAVHQRFLGLIEQGAMDLDQEFSLLKVLNMKTSARNQWLGTVTAVRAGAVNDDIEVALPGGQCLAATVTRASTESLALRPQMAVIVLIKSSAVMLAVDLTGARVSARNRIEGRVASVTPGAVNAEVVLRAEGGVEVVAVVPQGAVAELGLSPGAEATALIKASDVVLAVVS</sequence>
<keyword evidence="9" id="KW-1185">Reference proteome</keyword>
<protein>
    <submittedName>
        <fullName evidence="8">ModE family transcriptional regulator</fullName>
    </submittedName>
</protein>
<dbReference type="PROSITE" id="PS51866">
    <property type="entry name" value="MOP"/>
    <property type="match status" value="2"/>
</dbReference>
<keyword evidence="3 5" id="KW-0500">Molybdenum</keyword>